<dbReference type="RefSeq" id="WP_179261544.1">
    <property type="nucleotide sequence ID" value="NZ_CP058601.1"/>
</dbReference>
<dbReference type="EMBL" id="CP058601">
    <property type="protein sequence ID" value="QLG49722.1"/>
    <property type="molecule type" value="Genomic_DNA"/>
</dbReference>
<feature type="region of interest" description="Disordered" evidence="1">
    <location>
        <begin position="195"/>
        <end position="214"/>
    </location>
</feature>
<sequence>MSEGSKEDELNRRKMLKMSAGVSIPTIGLTAASGPSSASHTEGGNIRNINDLEVLDQEQVSDNQASQCLQIVKQSRIGEDFVNDIKNRYEVEVAGVTAFRVTTNSEWIEEKNPEIVLIGVGSKESNSAGGLIYGVIADSESAGRELVVVRGLIVPRNGNNNVSIQHRAQHGTKAIEHVPDDKKGSEIVDRHTLESLHGTGDENSPGTSHGGVSTQSFHGTIGTEVCIGIISLICEKYGSNVARTQCVPACGAVGPSGPFGYTACLAFCALAVKVISGKGCHVGGAVICQEIFERVT</sequence>
<dbReference type="GeneID" id="56034236"/>
<proteinExistence type="predicted"/>
<organism evidence="2 3">
    <name type="scientific">Natrinema halophilum</name>
    <dbReference type="NCBI Taxonomy" id="1699371"/>
    <lineage>
        <taxon>Archaea</taxon>
        <taxon>Methanobacteriati</taxon>
        <taxon>Methanobacteriota</taxon>
        <taxon>Stenosarchaea group</taxon>
        <taxon>Halobacteria</taxon>
        <taxon>Halobacteriales</taxon>
        <taxon>Natrialbaceae</taxon>
        <taxon>Natrinema</taxon>
    </lineage>
</organism>
<dbReference type="AlphaFoldDB" id="A0A7D5KXX8"/>
<dbReference type="NCBIfam" id="TIGR04449">
    <property type="entry name" value="halocin_C8_dom"/>
    <property type="match status" value="1"/>
</dbReference>
<dbReference type="Proteomes" id="UP000509241">
    <property type="component" value="Chromosome"/>
</dbReference>
<name>A0A7D5KXX8_9EURY</name>
<evidence type="ECO:0000313" key="2">
    <source>
        <dbReference type="EMBL" id="QLG49722.1"/>
    </source>
</evidence>
<evidence type="ECO:0000256" key="1">
    <source>
        <dbReference type="SAM" id="MobiDB-lite"/>
    </source>
</evidence>
<evidence type="ECO:0000313" key="3">
    <source>
        <dbReference type="Proteomes" id="UP000509241"/>
    </source>
</evidence>
<dbReference type="KEGG" id="haly:HYG82_13055"/>
<keyword evidence="3" id="KW-1185">Reference proteome</keyword>
<protein>
    <submittedName>
        <fullName evidence="2">Uncharacterized protein</fullName>
    </submittedName>
</protein>
<gene>
    <name evidence="2" type="ORF">HYG82_13055</name>
</gene>
<feature type="compositionally biased region" description="Polar residues" evidence="1">
    <location>
        <begin position="201"/>
        <end position="214"/>
    </location>
</feature>
<dbReference type="InterPro" id="IPR031033">
    <property type="entry name" value="Halocin_C8_dom"/>
</dbReference>
<dbReference type="OrthoDB" id="204353at2157"/>
<accession>A0A7D5KXX8</accession>
<reference evidence="2 3" key="1">
    <citation type="submission" date="2020-07" db="EMBL/GenBank/DDBJ databases">
        <authorList>
            <person name="Cui H."/>
        </authorList>
    </citation>
    <scope>NUCLEOTIDE SEQUENCE [LARGE SCALE GENOMIC DNA]</scope>
    <source>
        <strain evidence="2 3">YPL8</strain>
    </source>
</reference>